<dbReference type="Gene3D" id="1.10.760.10">
    <property type="entry name" value="Cytochrome c-like domain"/>
    <property type="match status" value="2"/>
</dbReference>
<dbReference type="SUPFAM" id="SSF46626">
    <property type="entry name" value="Cytochrome c"/>
    <property type="match status" value="2"/>
</dbReference>
<dbReference type="GO" id="GO:0009055">
    <property type="term" value="F:electron transfer activity"/>
    <property type="evidence" value="ECO:0007669"/>
    <property type="project" value="InterPro"/>
</dbReference>
<dbReference type="InterPro" id="IPR009056">
    <property type="entry name" value="Cyt_c-like_dom"/>
</dbReference>
<proteinExistence type="predicted"/>
<dbReference type="InterPro" id="IPR050597">
    <property type="entry name" value="Cytochrome_c_Oxidase_Subunit"/>
</dbReference>
<dbReference type="EMBL" id="QQWO01000017">
    <property type="protein sequence ID" value="RSV00381.1"/>
    <property type="molecule type" value="Genomic_DNA"/>
</dbReference>
<evidence type="ECO:0000259" key="8">
    <source>
        <dbReference type="PROSITE" id="PS51007"/>
    </source>
</evidence>
<name>A0AAJ4VA15_9SPHN</name>
<dbReference type="GO" id="GO:0046872">
    <property type="term" value="F:metal ion binding"/>
    <property type="evidence" value="ECO:0007669"/>
    <property type="project" value="UniProtKB-KW"/>
</dbReference>
<dbReference type="GO" id="GO:0020037">
    <property type="term" value="F:heme binding"/>
    <property type="evidence" value="ECO:0007669"/>
    <property type="project" value="InterPro"/>
</dbReference>
<dbReference type="PROSITE" id="PS51007">
    <property type="entry name" value="CYTC"/>
    <property type="match status" value="2"/>
</dbReference>
<evidence type="ECO:0000256" key="2">
    <source>
        <dbReference type="ARBA" id="ARBA00022617"/>
    </source>
</evidence>
<keyword evidence="1" id="KW-0813">Transport</keyword>
<evidence type="ECO:0000313" key="10">
    <source>
        <dbReference type="Proteomes" id="UP000286681"/>
    </source>
</evidence>
<comment type="caution">
    <text evidence="9">The sequence shown here is derived from an EMBL/GenBank/DDBJ whole genome shotgun (WGS) entry which is preliminary data.</text>
</comment>
<dbReference type="Proteomes" id="UP000286681">
    <property type="component" value="Unassembled WGS sequence"/>
</dbReference>
<evidence type="ECO:0000313" key="9">
    <source>
        <dbReference type="EMBL" id="RSV00381.1"/>
    </source>
</evidence>
<dbReference type="PANTHER" id="PTHR33751:SF9">
    <property type="entry name" value="CYTOCHROME C4"/>
    <property type="match status" value="1"/>
</dbReference>
<reference evidence="9 10" key="1">
    <citation type="submission" date="2018-07" db="EMBL/GenBank/DDBJ databases">
        <title>Genomic and Epidemiologic Investigation of an Indolent Hospital Outbreak.</title>
        <authorList>
            <person name="Johnson R.C."/>
            <person name="Deming C."/>
            <person name="Conlan S."/>
            <person name="Zellmer C.J."/>
            <person name="Michelin A.V."/>
            <person name="Lee-Lin S."/>
            <person name="Thomas P.J."/>
            <person name="Park M."/>
            <person name="Weingarten R.A."/>
            <person name="Less J."/>
            <person name="Dekker J.P."/>
            <person name="Frank K.M."/>
            <person name="Musser K.A."/>
            <person name="Mcquiston J.R."/>
            <person name="Henderson D.K."/>
            <person name="Lau A.F."/>
            <person name="Palmore T.N."/>
            <person name="Segre J.A."/>
        </authorList>
    </citation>
    <scope>NUCLEOTIDE SEQUENCE [LARGE SCALE GENOMIC DNA]</scope>
    <source>
        <strain evidence="9 10">SK-NIH.Env10_0317</strain>
    </source>
</reference>
<evidence type="ECO:0000256" key="4">
    <source>
        <dbReference type="ARBA" id="ARBA00022982"/>
    </source>
</evidence>
<dbReference type="AlphaFoldDB" id="A0AAJ4VA15"/>
<evidence type="ECO:0000256" key="6">
    <source>
        <dbReference type="PROSITE-ProRule" id="PRU00433"/>
    </source>
</evidence>
<keyword evidence="3 6" id="KW-0479">Metal-binding</keyword>
<protein>
    <recommendedName>
        <fullName evidence="8">Cytochrome c domain-containing protein</fullName>
    </recommendedName>
</protein>
<keyword evidence="5 6" id="KW-0408">Iron</keyword>
<dbReference type="PANTHER" id="PTHR33751">
    <property type="entry name" value="CBB3-TYPE CYTOCHROME C OXIDASE SUBUNIT FIXP"/>
    <property type="match status" value="1"/>
</dbReference>
<keyword evidence="2 6" id="KW-0349">Heme</keyword>
<sequence length="306" mass="32920">MLFRIRRGLAGAQHQYRQREWQQDICVRQRSPFAIRRGRRFTSGTVTAPCRFRDPMDVRVFSLLVTIALGGCGTVERGSADRFTSSGELLAVSGGDAGARNACVTCHGIDGRGNGAGTPRLAGLDRGYMAGQLEAYSSGRRRHPEMEWIARKLTPAQQDAVSAYYAAMPYRAATQPIRGTMAARALYHRGDRARGLAACASCHGARGEGVGAANPPLAGQPAAYLSHQLDQWRQGARRNDPEGSMQRISRALSPREAAALAAYASLLPGDPPHRVSPATSREARRVDPRNGASAQPRHAAGSPPAR</sequence>
<organism evidence="9 10">
    <name type="scientific">Sphingomonas koreensis</name>
    <dbReference type="NCBI Taxonomy" id="93064"/>
    <lineage>
        <taxon>Bacteria</taxon>
        <taxon>Pseudomonadati</taxon>
        <taxon>Pseudomonadota</taxon>
        <taxon>Alphaproteobacteria</taxon>
        <taxon>Sphingomonadales</taxon>
        <taxon>Sphingomonadaceae</taxon>
        <taxon>Sphingomonas</taxon>
    </lineage>
</organism>
<feature type="region of interest" description="Disordered" evidence="7">
    <location>
        <begin position="264"/>
        <end position="306"/>
    </location>
</feature>
<evidence type="ECO:0000256" key="1">
    <source>
        <dbReference type="ARBA" id="ARBA00022448"/>
    </source>
</evidence>
<feature type="domain" description="Cytochrome c" evidence="8">
    <location>
        <begin position="90"/>
        <end position="169"/>
    </location>
</feature>
<accession>A0AAJ4VA15</accession>
<gene>
    <name evidence="9" type="ORF">CA257_17770</name>
</gene>
<dbReference type="InterPro" id="IPR036909">
    <property type="entry name" value="Cyt_c-like_dom_sf"/>
</dbReference>
<evidence type="ECO:0000256" key="7">
    <source>
        <dbReference type="SAM" id="MobiDB-lite"/>
    </source>
</evidence>
<keyword evidence="4" id="KW-0249">Electron transport</keyword>
<feature type="domain" description="Cytochrome c" evidence="8">
    <location>
        <begin position="185"/>
        <end position="268"/>
    </location>
</feature>
<evidence type="ECO:0000256" key="3">
    <source>
        <dbReference type="ARBA" id="ARBA00022723"/>
    </source>
</evidence>
<dbReference type="Pfam" id="PF00034">
    <property type="entry name" value="Cytochrom_C"/>
    <property type="match status" value="2"/>
</dbReference>
<evidence type="ECO:0000256" key="5">
    <source>
        <dbReference type="ARBA" id="ARBA00023004"/>
    </source>
</evidence>